<dbReference type="GO" id="GO:0034626">
    <property type="term" value="P:fatty acid elongation, polyunsaturated fatty acid"/>
    <property type="evidence" value="ECO:0007669"/>
    <property type="project" value="TreeGrafter"/>
</dbReference>
<feature type="transmembrane region" description="Helical" evidence="10">
    <location>
        <begin position="196"/>
        <end position="215"/>
    </location>
</feature>
<gene>
    <name evidence="11" type="ORF">PCOL08062_LOCUS5264</name>
</gene>
<evidence type="ECO:0000256" key="7">
    <source>
        <dbReference type="ARBA" id="ARBA00023098"/>
    </source>
</evidence>
<keyword evidence="5" id="KW-0276">Fatty acid metabolism</keyword>
<comment type="subcellular location">
    <subcellularLocation>
        <location evidence="1">Membrane</location>
        <topology evidence="1">Multi-pass membrane protein</topology>
    </subcellularLocation>
</comment>
<dbReference type="GO" id="GO:0030148">
    <property type="term" value="P:sphingolipid biosynthetic process"/>
    <property type="evidence" value="ECO:0007669"/>
    <property type="project" value="TreeGrafter"/>
</dbReference>
<evidence type="ECO:0008006" key="12">
    <source>
        <dbReference type="Google" id="ProtNLM"/>
    </source>
</evidence>
<evidence type="ECO:0000256" key="1">
    <source>
        <dbReference type="ARBA" id="ARBA00004141"/>
    </source>
</evidence>
<keyword evidence="6 10" id="KW-1133">Transmembrane helix</keyword>
<keyword evidence="4 10" id="KW-0812">Transmembrane</keyword>
<evidence type="ECO:0000256" key="10">
    <source>
        <dbReference type="SAM" id="Phobius"/>
    </source>
</evidence>
<dbReference type="PANTHER" id="PTHR11157:SF126">
    <property type="entry name" value="ELONGATION OF VERY LONG CHAIN FATTY ACIDS PROTEIN"/>
    <property type="match status" value="1"/>
</dbReference>
<protein>
    <recommendedName>
        <fullName evidence="12">Very-long-chain 3-oxoacyl-CoA synthase</fullName>
    </recommendedName>
</protein>
<keyword evidence="3" id="KW-0808">Transferase</keyword>
<feature type="transmembrane region" description="Helical" evidence="10">
    <location>
        <begin position="267"/>
        <end position="288"/>
    </location>
</feature>
<dbReference type="PANTHER" id="PTHR11157">
    <property type="entry name" value="FATTY ACID ACYL TRANSFERASE-RELATED"/>
    <property type="match status" value="1"/>
</dbReference>
<keyword evidence="9" id="KW-0275">Fatty acid biosynthesis</keyword>
<keyword evidence="8 10" id="KW-0472">Membrane</keyword>
<evidence type="ECO:0000256" key="2">
    <source>
        <dbReference type="ARBA" id="ARBA00022516"/>
    </source>
</evidence>
<dbReference type="GO" id="GO:0019367">
    <property type="term" value="P:fatty acid elongation, saturated fatty acid"/>
    <property type="evidence" value="ECO:0007669"/>
    <property type="project" value="TreeGrafter"/>
</dbReference>
<evidence type="ECO:0000256" key="5">
    <source>
        <dbReference type="ARBA" id="ARBA00022832"/>
    </source>
</evidence>
<feature type="transmembrane region" description="Helical" evidence="10">
    <location>
        <begin position="96"/>
        <end position="121"/>
    </location>
</feature>
<dbReference type="AlphaFoldDB" id="A0A7R9TJQ7"/>
<dbReference type="GO" id="GO:0042761">
    <property type="term" value="P:very long-chain fatty acid biosynthetic process"/>
    <property type="evidence" value="ECO:0007669"/>
    <property type="project" value="TreeGrafter"/>
</dbReference>
<evidence type="ECO:0000256" key="9">
    <source>
        <dbReference type="ARBA" id="ARBA00023160"/>
    </source>
</evidence>
<organism evidence="11">
    <name type="scientific">Prasinoderma coloniale</name>
    <dbReference type="NCBI Taxonomy" id="156133"/>
    <lineage>
        <taxon>Eukaryota</taxon>
        <taxon>Viridiplantae</taxon>
        <taxon>Prasinodermophyta</taxon>
        <taxon>Prasinodermophyceae</taxon>
        <taxon>Prasinodermales</taxon>
        <taxon>Prasinodermaceae</taxon>
        <taxon>Prasinoderma</taxon>
    </lineage>
</organism>
<accession>A0A7R9TJQ7</accession>
<sequence>MAAAMAAARELLAHPAVGAYDAAVRDGVFGVMEGKLGCALDPASPLTVDLPLVRSPTPVVTAIGAYLAVVGLAVLKNAVAPAVGEPAKPSAPFRAFMIFHNAFLSALSLYMCLTCIKEAIANNYSLWGNPYSPTEVGMANVLWLFYVSKMYEFFDTFIMIAKGSYRQVSVLHVYHHGSIAAIWWAITYHAPGGDAYFSAAMNSWVHVVMYFYYLCSSLVGKDSRKKYLWWGKYLTQMQMLQFSLNLFQATYNLVTDGPYPRWINTFLFWYMVSLLGLFGHFYVQRWVVPKRMSKSKSA</sequence>
<keyword evidence="2" id="KW-0444">Lipid biosynthesis</keyword>
<name>A0A7R9TJQ7_9VIRI</name>
<feature type="transmembrane region" description="Helical" evidence="10">
    <location>
        <begin position="55"/>
        <end position="75"/>
    </location>
</feature>
<evidence type="ECO:0000256" key="4">
    <source>
        <dbReference type="ARBA" id="ARBA00022692"/>
    </source>
</evidence>
<evidence type="ECO:0000313" key="11">
    <source>
        <dbReference type="EMBL" id="CAD8237615.1"/>
    </source>
</evidence>
<evidence type="ECO:0000256" key="3">
    <source>
        <dbReference type="ARBA" id="ARBA00022679"/>
    </source>
</evidence>
<feature type="transmembrane region" description="Helical" evidence="10">
    <location>
        <begin position="173"/>
        <end position="190"/>
    </location>
</feature>
<dbReference type="GO" id="GO:0009922">
    <property type="term" value="F:fatty acid elongase activity"/>
    <property type="evidence" value="ECO:0007669"/>
    <property type="project" value="InterPro"/>
</dbReference>
<dbReference type="EMBL" id="HBDZ01006883">
    <property type="protein sequence ID" value="CAD8237615.1"/>
    <property type="molecule type" value="Transcribed_RNA"/>
</dbReference>
<evidence type="ECO:0000256" key="6">
    <source>
        <dbReference type="ARBA" id="ARBA00022989"/>
    </source>
</evidence>
<reference evidence="11" key="1">
    <citation type="submission" date="2021-01" db="EMBL/GenBank/DDBJ databases">
        <authorList>
            <person name="Corre E."/>
            <person name="Pelletier E."/>
            <person name="Niang G."/>
            <person name="Scheremetjew M."/>
            <person name="Finn R."/>
            <person name="Kale V."/>
            <person name="Holt S."/>
            <person name="Cochrane G."/>
            <person name="Meng A."/>
            <person name="Brown T."/>
            <person name="Cohen L."/>
        </authorList>
    </citation>
    <scope>NUCLEOTIDE SEQUENCE</scope>
    <source>
        <strain evidence="11">CCMP1413</strain>
    </source>
</reference>
<dbReference type="Pfam" id="PF01151">
    <property type="entry name" value="ELO"/>
    <property type="match status" value="1"/>
</dbReference>
<proteinExistence type="predicted"/>
<dbReference type="GO" id="GO:0005789">
    <property type="term" value="C:endoplasmic reticulum membrane"/>
    <property type="evidence" value="ECO:0007669"/>
    <property type="project" value="TreeGrafter"/>
</dbReference>
<dbReference type="GO" id="GO:0034625">
    <property type="term" value="P:fatty acid elongation, monounsaturated fatty acid"/>
    <property type="evidence" value="ECO:0007669"/>
    <property type="project" value="TreeGrafter"/>
</dbReference>
<evidence type="ECO:0000256" key="8">
    <source>
        <dbReference type="ARBA" id="ARBA00023136"/>
    </source>
</evidence>
<keyword evidence="7" id="KW-0443">Lipid metabolism</keyword>
<dbReference type="InterPro" id="IPR002076">
    <property type="entry name" value="ELO_fam"/>
</dbReference>